<name>A0A093QE97_9PASS</name>
<dbReference type="OrthoDB" id="9209058at2759"/>
<evidence type="ECO:0000313" key="1">
    <source>
        <dbReference type="EMBL" id="KFW87273.1"/>
    </source>
</evidence>
<feature type="non-terminal residue" evidence="1">
    <location>
        <position position="1"/>
    </location>
</feature>
<protein>
    <submittedName>
        <fullName evidence="1">Uncharacterized protein</fullName>
    </submittedName>
</protein>
<dbReference type="AlphaFoldDB" id="A0A093QE97"/>
<organism evidence="1 2">
    <name type="scientific">Manacus vitellinus</name>
    <name type="common">golden-collared manakin</name>
    <dbReference type="NCBI Taxonomy" id="328815"/>
    <lineage>
        <taxon>Eukaryota</taxon>
        <taxon>Metazoa</taxon>
        <taxon>Chordata</taxon>
        <taxon>Craniata</taxon>
        <taxon>Vertebrata</taxon>
        <taxon>Euteleostomi</taxon>
        <taxon>Archelosauria</taxon>
        <taxon>Archosauria</taxon>
        <taxon>Dinosauria</taxon>
        <taxon>Saurischia</taxon>
        <taxon>Theropoda</taxon>
        <taxon>Coelurosauria</taxon>
        <taxon>Aves</taxon>
        <taxon>Neognathae</taxon>
        <taxon>Neoaves</taxon>
        <taxon>Telluraves</taxon>
        <taxon>Australaves</taxon>
        <taxon>Passeriformes</taxon>
        <taxon>Pipridae</taxon>
        <taxon>Manacus</taxon>
    </lineage>
</organism>
<dbReference type="Proteomes" id="UP000053258">
    <property type="component" value="Unassembled WGS sequence"/>
</dbReference>
<keyword evidence="2" id="KW-1185">Reference proteome</keyword>
<evidence type="ECO:0000313" key="2">
    <source>
        <dbReference type="Proteomes" id="UP000053258"/>
    </source>
</evidence>
<feature type="non-terminal residue" evidence="1">
    <location>
        <position position="177"/>
    </location>
</feature>
<proteinExistence type="predicted"/>
<accession>A0A093QE97</accession>
<sequence length="177" mass="20635">RNAELLSKAMAMHKHSEDMNDPSRLSAVLQRYKMFRLREWEKIRISTSHRWTYEQGTVGFALQRLFDACEEDLQQRTADIFKVLGIPPSNDTMTNSKQGIMREIRNLFGQSCYQNHSEIYSEIVKKAGIHAETVIQSQFLLQCCRTYCLLLLQDPPVKAEWNAEGRLTEDLEHVDKK</sequence>
<reference evidence="1 2" key="1">
    <citation type="submission" date="2014-06" db="EMBL/GenBank/DDBJ databases">
        <title>Genome evolution of avian class.</title>
        <authorList>
            <person name="Zhang G."/>
            <person name="Li C."/>
        </authorList>
    </citation>
    <scope>NUCLEOTIDE SEQUENCE [LARGE SCALE GENOMIC DNA]</scope>
    <source>
        <strain evidence="1">BGI_N305</strain>
    </source>
</reference>
<dbReference type="EMBL" id="KL672898">
    <property type="protein sequence ID" value="KFW87273.1"/>
    <property type="molecule type" value="Genomic_DNA"/>
</dbReference>
<gene>
    <name evidence="1" type="ORF">N305_13956</name>
</gene>